<feature type="domain" description="Novel STAND NTPase 3" evidence="1">
    <location>
        <begin position="182"/>
        <end position="340"/>
    </location>
</feature>
<dbReference type="Gene3D" id="3.40.50.300">
    <property type="entry name" value="P-loop containing nucleotide triphosphate hydrolases"/>
    <property type="match status" value="1"/>
</dbReference>
<dbReference type="KEGG" id="rti:DC20_00770"/>
<accession>A0A0P0C3X5</accession>
<dbReference type="InterPro" id="IPR049050">
    <property type="entry name" value="nSTAND3"/>
</dbReference>
<proteinExistence type="predicted"/>
<sequence length="757" mass="89761">MSDFDFSTLNSADLEELVCDLLNAEERKNQSQICFKTFKDGKDKGIDLLYSTEDCEYEIVGQVKHYYRSGFSLMIKELVGKEKDKVLKLQPNKYIFATSVDLSVSNTEEIKNVFAPYIKSLNDIYGKKDLNRLIDSNKSVLDRHFKLWFSSAEILLKILKYNIEGRSNEFKETFLKKKFRLYVNTPILEDAKDKLERNNFVIITGEPGAGKTTTAELILYDYLKNDFMLSYIYDDIKEIESVLKEDETKQIFYYDDFLGHNAYEIIRAKSSETAFLRILQRINRSKNKKIIFTTRTFILNEAVSESEKLRRFNLKTRESILKLNAYSWDMKASILKNHINESEIDDILKFVISDKIVFNYIVSHNNFSPRSVEYITSSDNIKHFSAEAYRNFIIENFNNPDEIWRHAYEQQINDIDRFLLNTLVCFGDTADVSELEIAFNYRIDYEVRINNFIKPMNAFKTSYIKLEGGFIEQETRNLKIIKFINPSLIDFLVSYLRNDIEEVKRISESAYYLDQLTRRLFPPVKKSSIPVVSDRLESILLYNYDFFVGKGVIYLKDYEYNYDQYDTGCDFLEIAVLIYFYVKNDKVEETVINVLRRIDDWSFLYFYVYSRYIFNDFIANVESDLINEFLKDLIPNIVDLLISAERDYVEVLNVIELITEKFEIDFVYILNNNKKYNLEDHVKELLDEKIENDIEELLTISMAQDFVDHKERETKDLIQKFKEYGLDVKVNLAEYGKYNWWDIGFENYFEDQMRKDD</sequence>
<dbReference type="STRING" id="512763.DC20_00770"/>
<evidence type="ECO:0000313" key="2">
    <source>
        <dbReference type="EMBL" id="ALI97788.1"/>
    </source>
</evidence>
<dbReference type="AlphaFoldDB" id="A0A0P0C3X5"/>
<evidence type="ECO:0000259" key="1">
    <source>
        <dbReference type="Pfam" id="PF20720"/>
    </source>
</evidence>
<keyword evidence="3" id="KW-1185">Reference proteome</keyword>
<protein>
    <recommendedName>
        <fullName evidence="1">Novel STAND NTPase 3 domain-containing protein</fullName>
    </recommendedName>
</protein>
<dbReference type="Pfam" id="PF20720">
    <property type="entry name" value="nSTAND3"/>
    <property type="match status" value="1"/>
</dbReference>
<gene>
    <name evidence="2" type="ORF">DC20_00770</name>
</gene>
<dbReference type="PATRIC" id="fig|512763.3.peg.170"/>
<name>A0A0P0C3X5_9BACT</name>
<dbReference type="SUPFAM" id="SSF52540">
    <property type="entry name" value="P-loop containing nucleoside triphosphate hydrolases"/>
    <property type="match status" value="1"/>
</dbReference>
<evidence type="ECO:0000313" key="3">
    <source>
        <dbReference type="Proteomes" id="UP000061382"/>
    </source>
</evidence>
<dbReference type="OrthoDB" id="9816071at2"/>
<reference evidence="2 3" key="1">
    <citation type="submission" date="2015-08" db="EMBL/GenBank/DDBJ databases">
        <title>Complete genome sequence of Rufibacter tibetensis strain 1351t, a radiation-resistant bacterium from tibet plateau.</title>
        <authorList>
            <person name="Dai J."/>
        </authorList>
    </citation>
    <scope>NUCLEOTIDE SEQUENCE [LARGE SCALE GENOMIC DNA]</scope>
    <source>
        <strain evidence="2 3">1351</strain>
    </source>
</reference>
<dbReference type="EMBL" id="CP012643">
    <property type="protein sequence ID" value="ALI97788.1"/>
    <property type="molecule type" value="Genomic_DNA"/>
</dbReference>
<dbReference type="RefSeq" id="WP_062542085.1">
    <property type="nucleotide sequence ID" value="NZ_CP012643.1"/>
</dbReference>
<dbReference type="InterPro" id="IPR027417">
    <property type="entry name" value="P-loop_NTPase"/>
</dbReference>
<dbReference type="Proteomes" id="UP000061382">
    <property type="component" value="Chromosome"/>
</dbReference>
<organism evidence="2 3">
    <name type="scientific">Rufibacter tibetensis</name>
    <dbReference type="NCBI Taxonomy" id="512763"/>
    <lineage>
        <taxon>Bacteria</taxon>
        <taxon>Pseudomonadati</taxon>
        <taxon>Bacteroidota</taxon>
        <taxon>Cytophagia</taxon>
        <taxon>Cytophagales</taxon>
        <taxon>Hymenobacteraceae</taxon>
        <taxon>Rufibacter</taxon>
    </lineage>
</organism>